<organism evidence="2 3">
    <name type="scientific">Xyrichtys novacula</name>
    <name type="common">Pearly razorfish</name>
    <name type="synonym">Hemipteronotus novacula</name>
    <dbReference type="NCBI Taxonomy" id="13765"/>
    <lineage>
        <taxon>Eukaryota</taxon>
        <taxon>Metazoa</taxon>
        <taxon>Chordata</taxon>
        <taxon>Craniata</taxon>
        <taxon>Vertebrata</taxon>
        <taxon>Euteleostomi</taxon>
        <taxon>Actinopterygii</taxon>
        <taxon>Neopterygii</taxon>
        <taxon>Teleostei</taxon>
        <taxon>Neoteleostei</taxon>
        <taxon>Acanthomorphata</taxon>
        <taxon>Eupercaria</taxon>
        <taxon>Labriformes</taxon>
        <taxon>Labridae</taxon>
        <taxon>Xyrichtys</taxon>
    </lineage>
</organism>
<reference evidence="2" key="1">
    <citation type="submission" date="2023-08" db="EMBL/GenBank/DDBJ databases">
        <authorList>
            <person name="Alioto T."/>
            <person name="Alioto T."/>
            <person name="Gomez Garrido J."/>
        </authorList>
    </citation>
    <scope>NUCLEOTIDE SEQUENCE</scope>
</reference>
<name>A0AAV1FLP1_XYRNO</name>
<gene>
    <name evidence="2" type="ORF">XNOV1_A005675</name>
</gene>
<proteinExistence type="predicted"/>
<feature type="compositionally biased region" description="Basic and acidic residues" evidence="1">
    <location>
        <begin position="89"/>
        <end position="100"/>
    </location>
</feature>
<protein>
    <submittedName>
        <fullName evidence="2">Uncharacterized protein</fullName>
    </submittedName>
</protein>
<evidence type="ECO:0000313" key="2">
    <source>
        <dbReference type="EMBL" id="CAJ1062000.1"/>
    </source>
</evidence>
<evidence type="ECO:0000256" key="1">
    <source>
        <dbReference type="SAM" id="MobiDB-lite"/>
    </source>
</evidence>
<dbReference type="AlphaFoldDB" id="A0AAV1FLP1"/>
<evidence type="ECO:0000313" key="3">
    <source>
        <dbReference type="Proteomes" id="UP001178508"/>
    </source>
</evidence>
<feature type="region of interest" description="Disordered" evidence="1">
    <location>
        <begin position="77"/>
        <end position="100"/>
    </location>
</feature>
<feature type="region of interest" description="Disordered" evidence="1">
    <location>
        <begin position="120"/>
        <end position="161"/>
    </location>
</feature>
<accession>A0AAV1FLP1</accession>
<dbReference type="Proteomes" id="UP001178508">
    <property type="component" value="Chromosome 8"/>
</dbReference>
<keyword evidence="3" id="KW-1185">Reference proteome</keyword>
<dbReference type="EMBL" id="OY660871">
    <property type="protein sequence ID" value="CAJ1062000.1"/>
    <property type="molecule type" value="Genomic_DNA"/>
</dbReference>
<sequence length="161" mass="17831">MAAWWQWREEDNQAPWKKRTLLNEDRPISKSITGQPFACKPSRRVTGNAGFPLSSQAEINRVVHLQTEVNFTATTLKIDDNGPGFSGSKKQEALRDSLHPSKLRRIEPILNPICTLHPRQPPNLSGTGFPCPSLADGWGGRSSPHSQQLTDPISHADTSKS</sequence>